<dbReference type="Pfam" id="PF01565">
    <property type="entry name" value="FAD_binding_4"/>
    <property type="match status" value="1"/>
</dbReference>
<gene>
    <name evidence="8" type="ORF">PMIN01_05404</name>
</gene>
<organism evidence="8 9">
    <name type="scientific">Paraphaeosphaeria minitans</name>
    <dbReference type="NCBI Taxonomy" id="565426"/>
    <lineage>
        <taxon>Eukaryota</taxon>
        <taxon>Fungi</taxon>
        <taxon>Dikarya</taxon>
        <taxon>Ascomycota</taxon>
        <taxon>Pezizomycotina</taxon>
        <taxon>Dothideomycetes</taxon>
        <taxon>Pleosporomycetidae</taxon>
        <taxon>Pleosporales</taxon>
        <taxon>Massarineae</taxon>
        <taxon>Didymosphaeriaceae</taxon>
        <taxon>Paraphaeosphaeria</taxon>
    </lineage>
</organism>
<dbReference type="InterPro" id="IPR036318">
    <property type="entry name" value="FAD-bd_PCMH-like_sf"/>
</dbReference>
<dbReference type="InterPro" id="IPR006094">
    <property type="entry name" value="Oxid_FAD_bind_N"/>
</dbReference>
<protein>
    <submittedName>
        <fullName evidence="8">FAD-linked oxidoreductase-like protein 18</fullName>
    </submittedName>
</protein>
<dbReference type="GO" id="GO:0016491">
    <property type="term" value="F:oxidoreductase activity"/>
    <property type="evidence" value="ECO:0007669"/>
    <property type="project" value="UniProtKB-KW"/>
</dbReference>
<dbReference type="PANTHER" id="PTHR42973:SF39">
    <property type="entry name" value="FAD-BINDING PCMH-TYPE DOMAIN-CONTAINING PROTEIN"/>
    <property type="match status" value="1"/>
</dbReference>
<evidence type="ECO:0000259" key="7">
    <source>
        <dbReference type="PROSITE" id="PS51387"/>
    </source>
</evidence>
<evidence type="ECO:0000256" key="6">
    <source>
        <dbReference type="SAM" id="SignalP"/>
    </source>
</evidence>
<evidence type="ECO:0000256" key="1">
    <source>
        <dbReference type="ARBA" id="ARBA00001974"/>
    </source>
</evidence>
<comment type="caution">
    <text evidence="8">The sequence shown here is derived from an EMBL/GenBank/DDBJ whole genome shotgun (WGS) entry which is preliminary data.</text>
</comment>
<dbReference type="OrthoDB" id="9983560at2759"/>
<feature type="signal peptide" evidence="6">
    <location>
        <begin position="1"/>
        <end position="21"/>
    </location>
</feature>
<dbReference type="Gene3D" id="3.30.465.10">
    <property type="match status" value="2"/>
</dbReference>
<dbReference type="EMBL" id="WJXW01000004">
    <property type="protein sequence ID" value="KAF9737625.1"/>
    <property type="molecule type" value="Genomic_DNA"/>
</dbReference>
<dbReference type="InterPro" id="IPR012951">
    <property type="entry name" value="BBE"/>
</dbReference>
<dbReference type="Pfam" id="PF08031">
    <property type="entry name" value="BBE"/>
    <property type="match status" value="1"/>
</dbReference>
<dbReference type="PANTHER" id="PTHR42973">
    <property type="entry name" value="BINDING OXIDOREDUCTASE, PUTATIVE (AFU_ORTHOLOGUE AFUA_1G17690)-RELATED"/>
    <property type="match status" value="1"/>
</dbReference>
<keyword evidence="6" id="KW-0732">Signal</keyword>
<feature type="domain" description="FAD-binding PCMH-type" evidence="7">
    <location>
        <begin position="66"/>
        <end position="249"/>
    </location>
</feature>
<keyword evidence="4" id="KW-0274">FAD</keyword>
<accession>A0A9P6GMC0</accession>
<dbReference type="InterPro" id="IPR016166">
    <property type="entry name" value="FAD-bd_PCMH"/>
</dbReference>
<dbReference type="InterPro" id="IPR016169">
    <property type="entry name" value="FAD-bd_PCMH_sub2"/>
</dbReference>
<evidence type="ECO:0000256" key="4">
    <source>
        <dbReference type="ARBA" id="ARBA00022827"/>
    </source>
</evidence>
<dbReference type="AlphaFoldDB" id="A0A9P6GMC0"/>
<proteinExistence type="inferred from homology"/>
<reference evidence="8" key="1">
    <citation type="journal article" date="2020" name="Mol. Plant Microbe Interact.">
        <title>Genome Sequence of the Biocontrol Agent Coniothyrium minitans strain Conio (IMI 134523).</title>
        <authorList>
            <person name="Patel D."/>
            <person name="Shittu T.A."/>
            <person name="Baroncelli R."/>
            <person name="Muthumeenakshi S."/>
            <person name="Osborne T.H."/>
            <person name="Janganan T.K."/>
            <person name="Sreenivasaprasad S."/>
        </authorList>
    </citation>
    <scope>NUCLEOTIDE SEQUENCE</scope>
    <source>
        <strain evidence="8">Conio</strain>
    </source>
</reference>
<name>A0A9P6GMC0_9PLEO</name>
<evidence type="ECO:0000256" key="2">
    <source>
        <dbReference type="ARBA" id="ARBA00005466"/>
    </source>
</evidence>
<keyword evidence="9" id="KW-1185">Reference proteome</keyword>
<evidence type="ECO:0000256" key="3">
    <source>
        <dbReference type="ARBA" id="ARBA00022630"/>
    </source>
</evidence>
<evidence type="ECO:0000256" key="5">
    <source>
        <dbReference type="ARBA" id="ARBA00023002"/>
    </source>
</evidence>
<evidence type="ECO:0000313" key="9">
    <source>
        <dbReference type="Proteomes" id="UP000756921"/>
    </source>
</evidence>
<dbReference type="PROSITE" id="PS51387">
    <property type="entry name" value="FAD_PCMH"/>
    <property type="match status" value="1"/>
</dbReference>
<sequence>MSRQLQLNVAVVCIFWVAANAALNSTCKCISSASCWPSPVAWMSLNDTLEGRVHPTVLPKSVCPQGGAASDTYIVNATEAKHIQAALLFAGENNLKVNVNNTGHAGTNTSSTCGALYIHTHHMKGIEFYEAYTPQSCSRNVTHMAATLGAGEQDDDVFQALAKHQAVTVGGTYDTVGIVGWATSGGHGWLTSTYGQGADNIYEVEIVTPTGKILIANECQNTDIFWATRGGGGGTYGVISKITVKAYPMPQTTQWAWDIASRNGTSAKDWSRLVAELNAMMIDLNNEGFQGYYTITGSAEGPWTFGGYFMAYDKSTATVQKTLSPFSAALNASTHLATLSFWNVDIFDTWIEAYNALPKQVADNTDGPGGVISVTRLLTREDLTKDVDVAAEMFESIAPNSKESELGVSGHVIAGSMIASAKPVDDALNPAWRNAGVHMVVKASWDKSLPTTTIQQIQDRMTDQVGYAMRRLSPDSGCYINECDQYEPNWQWALYGPNYSRLRSIKAKYDPAEVLWCRKCVRSDEWRYDMEDGSLCRQGLITNWPSYSLSDQV</sequence>
<comment type="similarity">
    <text evidence="2">Belongs to the oxygen-dependent FAD-linked oxidoreductase family.</text>
</comment>
<feature type="chain" id="PRO_5040301414" evidence="6">
    <location>
        <begin position="22"/>
        <end position="553"/>
    </location>
</feature>
<dbReference type="InterPro" id="IPR050416">
    <property type="entry name" value="FAD-linked_Oxidoreductase"/>
</dbReference>
<keyword evidence="3" id="KW-0285">Flavoprotein</keyword>
<dbReference type="Proteomes" id="UP000756921">
    <property type="component" value="Unassembled WGS sequence"/>
</dbReference>
<evidence type="ECO:0000313" key="8">
    <source>
        <dbReference type="EMBL" id="KAF9737625.1"/>
    </source>
</evidence>
<keyword evidence="5" id="KW-0560">Oxidoreductase</keyword>
<comment type="cofactor">
    <cofactor evidence="1">
        <name>FAD</name>
        <dbReference type="ChEBI" id="CHEBI:57692"/>
    </cofactor>
</comment>
<dbReference type="SUPFAM" id="SSF56176">
    <property type="entry name" value="FAD-binding/transporter-associated domain-like"/>
    <property type="match status" value="1"/>
</dbReference>
<dbReference type="GO" id="GO:0071949">
    <property type="term" value="F:FAD binding"/>
    <property type="evidence" value="ECO:0007669"/>
    <property type="project" value="InterPro"/>
</dbReference>